<dbReference type="PANTHER" id="PTHR47966">
    <property type="entry name" value="BETA-SITE APP-CLEAVING ENZYME, ISOFORM A-RELATED"/>
    <property type="match status" value="1"/>
</dbReference>
<name>A0A507E6J9_9FUNG</name>
<dbReference type="GO" id="GO:0006508">
    <property type="term" value="P:proteolysis"/>
    <property type="evidence" value="ECO:0007669"/>
    <property type="project" value="InterPro"/>
</dbReference>
<dbReference type="CDD" id="cd05471">
    <property type="entry name" value="pepsin_like"/>
    <property type="match status" value="1"/>
</dbReference>
<dbReference type="PROSITE" id="PS51767">
    <property type="entry name" value="PEPTIDASE_A1"/>
    <property type="match status" value="1"/>
</dbReference>
<dbReference type="AlphaFoldDB" id="A0A507E6J9"/>
<evidence type="ECO:0000256" key="3">
    <source>
        <dbReference type="SAM" id="SignalP"/>
    </source>
</evidence>
<feature type="domain" description="Peptidase A1" evidence="4">
    <location>
        <begin position="85"/>
        <end position="431"/>
    </location>
</feature>
<dbReference type="GO" id="GO:0004190">
    <property type="term" value="F:aspartic-type endopeptidase activity"/>
    <property type="evidence" value="ECO:0007669"/>
    <property type="project" value="InterPro"/>
</dbReference>
<comment type="caution">
    <text evidence="5">The sequence shown here is derived from an EMBL/GenBank/DDBJ whole genome shotgun (WGS) entry which is preliminary data.</text>
</comment>
<evidence type="ECO:0000313" key="5">
    <source>
        <dbReference type="EMBL" id="TPX59456.1"/>
    </source>
</evidence>
<accession>A0A507E6J9</accession>
<feature type="signal peptide" evidence="3">
    <location>
        <begin position="1"/>
        <end position="23"/>
    </location>
</feature>
<dbReference type="InterPro" id="IPR034164">
    <property type="entry name" value="Pepsin-like_dom"/>
</dbReference>
<proteinExistence type="inferred from homology"/>
<organism evidence="5 6">
    <name type="scientific">Powellomyces hirtus</name>
    <dbReference type="NCBI Taxonomy" id="109895"/>
    <lineage>
        <taxon>Eukaryota</taxon>
        <taxon>Fungi</taxon>
        <taxon>Fungi incertae sedis</taxon>
        <taxon>Chytridiomycota</taxon>
        <taxon>Chytridiomycota incertae sedis</taxon>
        <taxon>Chytridiomycetes</taxon>
        <taxon>Spizellomycetales</taxon>
        <taxon>Powellomycetaceae</taxon>
        <taxon>Powellomyces</taxon>
    </lineage>
</organism>
<sequence length="485" mass="50844">MKLLSCLVGCASLVLAATTGVEACDFSQGPCHIPLVNPKYLAHKIEIQNQLAKVPTTGIVRHRKRQITINPLSGTGDTGGTLFAYHGQLLVGTPPQKFDILFDTGSQQLWLQSTTTKGGINAAGTLFDPSKSSTFKDTKRPASSIEYVDGTTVEGVLVQDVVSINNLTVPDLIFELATSITSTTSDMDGIMGMSFSLPATAAAPNQPTYFERLVSDKKVTSPVFSYYIDNSNMGGGLTLGGVDSARMQGTPVTIPVAASGNDASGKPVYLFWQSVLNSVSFAGSPQKLTMAPNFAVVFDTGTSLAVLPVAVARTLNTALNFVKARQSEPSADLYVMDCSNGKIPSGLPDISFDFGGIALTVTPQEYIFFQSGNQPGQVACVSGFAGQDLSSGTTGKPGDTQALLPSAIFGNVFLRRFYTVFNLGEHKMEFAIAERSTNVNTSLSGGGSSGSPGASPSGSANAGYRPDFCWMGPIATSLLAALLAF</sequence>
<dbReference type="InterPro" id="IPR001461">
    <property type="entry name" value="Aspartic_peptidase_A1"/>
</dbReference>
<dbReference type="EMBL" id="QEAQ01000025">
    <property type="protein sequence ID" value="TPX59456.1"/>
    <property type="molecule type" value="Genomic_DNA"/>
</dbReference>
<comment type="similarity">
    <text evidence="1">Belongs to the peptidase A1 family.</text>
</comment>
<evidence type="ECO:0000259" key="4">
    <source>
        <dbReference type="PROSITE" id="PS51767"/>
    </source>
</evidence>
<dbReference type="Proteomes" id="UP000318582">
    <property type="component" value="Unassembled WGS sequence"/>
</dbReference>
<dbReference type="SUPFAM" id="SSF50630">
    <property type="entry name" value="Acid proteases"/>
    <property type="match status" value="1"/>
</dbReference>
<feature type="chain" id="PRO_5021426185" description="Peptidase A1 domain-containing protein" evidence="3">
    <location>
        <begin position="24"/>
        <end position="485"/>
    </location>
</feature>
<gene>
    <name evidence="5" type="ORF">PhCBS80983_g02450</name>
</gene>
<feature type="active site" evidence="2">
    <location>
        <position position="299"/>
    </location>
</feature>
<evidence type="ECO:0000256" key="1">
    <source>
        <dbReference type="ARBA" id="ARBA00007447"/>
    </source>
</evidence>
<dbReference type="STRING" id="109895.A0A507E6J9"/>
<dbReference type="PANTHER" id="PTHR47966:SF51">
    <property type="entry name" value="BETA-SITE APP-CLEAVING ENZYME, ISOFORM A-RELATED"/>
    <property type="match status" value="1"/>
</dbReference>
<dbReference type="InterPro" id="IPR033121">
    <property type="entry name" value="PEPTIDASE_A1"/>
</dbReference>
<dbReference type="InterPro" id="IPR021109">
    <property type="entry name" value="Peptidase_aspartic_dom_sf"/>
</dbReference>
<protein>
    <recommendedName>
        <fullName evidence="4">Peptidase A1 domain-containing protein</fullName>
    </recommendedName>
</protein>
<evidence type="ECO:0000256" key="2">
    <source>
        <dbReference type="PIRSR" id="PIRSR601461-1"/>
    </source>
</evidence>
<dbReference type="Pfam" id="PF00026">
    <property type="entry name" value="Asp"/>
    <property type="match status" value="1"/>
</dbReference>
<keyword evidence="6" id="KW-1185">Reference proteome</keyword>
<evidence type="ECO:0000313" key="6">
    <source>
        <dbReference type="Proteomes" id="UP000318582"/>
    </source>
</evidence>
<dbReference type="PRINTS" id="PR00792">
    <property type="entry name" value="PEPSIN"/>
</dbReference>
<dbReference type="Gene3D" id="2.40.70.10">
    <property type="entry name" value="Acid Proteases"/>
    <property type="match status" value="2"/>
</dbReference>
<reference evidence="5 6" key="1">
    <citation type="journal article" date="2019" name="Sci. Rep.">
        <title>Comparative genomics of chytrid fungi reveal insights into the obligate biotrophic and pathogenic lifestyle of Synchytrium endobioticum.</title>
        <authorList>
            <person name="van de Vossenberg B.T.L.H."/>
            <person name="Warris S."/>
            <person name="Nguyen H.D.T."/>
            <person name="van Gent-Pelzer M.P.E."/>
            <person name="Joly D.L."/>
            <person name="van de Geest H.C."/>
            <person name="Bonants P.J.M."/>
            <person name="Smith D.S."/>
            <person name="Levesque C.A."/>
            <person name="van der Lee T.A.J."/>
        </authorList>
    </citation>
    <scope>NUCLEOTIDE SEQUENCE [LARGE SCALE GENOMIC DNA]</scope>
    <source>
        <strain evidence="5 6">CBS 809.83</strain>
    </source>
</reference>
<feature type="active site" evidence="2">
    <location>
        <position position="103"/>
    </location>
</feature>
<keyword evidence="3" id="KW-0732">Signal</keyword>